<keyword evidence="5" id="KW-1185">Reference proteome</keyword>
<evidence type="ECO:0000256" key="1">
    <source>
        <dbReference type="SAM" id="MobiDB-lite"/>
    </source>
</evidence>
<evidence type="ECO:0000256" key="2">
    <source>
        <dbReference type="SAM" id="Phobius"/>
    </source>
</evidence>
<dbReference type="Gene3D" id="3.30.1370.50">
    <property type="entry name" value="R3H-like domain"/>
    <property type="match status" value="1"/>
</dbReference>
<keyword evidence="2" id="KW-0812">Transmembrane</keyword>
<dbReference type="AlphaFoldDB" id="A0A8J5F7I2"/>
<evidence type="ECO:0000313" key="4">
    <source>
        <dbReference type="EMBL" id="KAG6480778.1"/>
    </source>
</evidence>
<reference evidence="4 5" key="1">
    <citation type="submission" date="2020-08" db="EMBL/GenBank/DDBJ databases">
        <title>Plant Genome Project.</title>
        <authorList>
            <person name="Zhang R.-G."/>
        </authorList>
    </citation>
    <scope>NUCLEOTIDE SEQUENCE [LARGE SCALE GENOMIC DNA]</scope>
    <source>
        <tissue evidence="4">Rhizome</tissue>
    </source>
</reference>
<evidence type="ECO:0000313" key="5">
    <source>
        <dbReference type="Proteomes" id="UP000734854"/>
    </source>
</evidence>
<dbReference type="InterPro" id="IPR025952">
    <property type="entry name" value="R3H-assoc_dom"/>
</dbReference>
<protein>
    <recommendedName>
        <fullName evidence="3">R3H-associated N-terminal domain-containing protein</fullName>
    </recommendedName>
</protein>
<name>A0A8J5F7I2_ZINOF</name>
<dbReference type="Pfam" id="PF13902">
    <property type="entry name" value="R3H-assoc"/>
    <property type="match status" value="1"/>
</dbReference>
<feature type="transmembrane region" description="Helical" evidence="2">
    <location>
        <begin position="42"/>
        <end position="62"/>
    </location>
</feature>
<feature type="region of interest" description="Disordered" evidence="1">
    <location>
        <begin position="1"/>
        <end position="24"/>
    </location>
</feature>
<dbReference type="PANTHER" id="PTHR32019:SF2">
    <property type="entry name" value="R3H DOMAIN-CONTAINING PROTEIN 4"/>
    <property type="match status" value="1"/>
</dbReference>
<comment type="caution">
    <text evidence="4">The sequence shown here is derived from an EMBL/GenBank/DDBJ whole genome shotgun (WGS) entry which is preliminary data.</text>
</comment>
<sequence length="324" mass="37335">MHWERSRRTRTATAAGDEPPERFSSFSFGLPPPPRILLQLDYVRHSTAFFCALWSFFFFFLLRPSLQNSHTVEGGQWYAGPRHLLRAMPEHEEYADKEDVVEEDTNGGRNAAIENVSNRRSRRWLNDCLLIELVPRLDVEEIRGLFAPPPWGDKKPLSAFSMTNVKEWDIFRNIDMDVEINDIMHMHVQASITKSTKSSIDGSVYVNSDKVVVLNAWRRVDRRTRQAMRHKFLPQLIQGFEEHIRAFISDSGEGLLVLHVQDPFHRLLLHGVCEFYNLTSITVSKMMEAKLSKMTRITKKPGGSETLPNITLAQFLHMAKEGTL</sequence>
<feature type="domain" description="R3H-associated N-terminal" evidence="3">
    <location>
        <begin position="114"/>
        <end position="230"/>
    </location>
</feature>
<evidence type="ECO:0000259" key="3">
    <source>
        <dbReference type="Pfam" id="PF13902"/>
    </source>
</evidence>
<dbReference type="InterPro" id="IPR039629">
    <property type="entry name" value="R3HDM4"/>
</dbReference>
<proteinExistence type="predicted"/>
<dbReference type="Proteomes" id="UP000734854">
    <property type="component" value="Unassembled WGS sequence"/>
</dbReference>
<dbReference type="PANTHER" id="PTHR32019">
    <property type="entry name" value="R3H DOMAIN-CONTAINING PROTEIN 4"/>
    <property type="match status" value="1"/>
</dbReference>
<gene>
    <name evidence="4" type="ORF">ZIOFF_057364</name>
</gene>
<keyword evidence="2" id="KW-1133">Transmembrane helix</keyword>
<accession>A0A8J5F7I2</accession>
<keyword evidence="2" id="KW-0472">Membrane</keyword>
<dbReference type="SUPFAM" id="SSF82708">
    <property type="entry name" value="R3H domain"/>
    <property type="match status" value="1"/>
</dbReference>
<dbReference type="InterPro" id="IPR036867">
    <property type="entry name" value="R3H_dom_sf"/>
</dbReference>
<organism evidence="4 5">
    <name type="scientific">Zingiber officinale</name>
    <name type="common">Ginger</name>
    <name type="synonym">Amomum zingiber</name>
    <dbReference type="NCBI Taxonomy" id="94328"/>
    <lineage>
        <taxon>Eukaryota</taxon>
        <taxon>Viridiplantae</taxon>
        <taxon>Streptophyta</taxon>
        <taxon>Embryophyta</taxon>
        <taxon>Tracheophyta</taxon>
        <taxon>Spermatophyta</taxon>
        <taxon>Magnoliopsida</taxon>
        <taxon>Liliopsida</taxon>
        <taxon>Zingiberales</taxon>
        <taxon>Zingiberaceae</taxon>
        <taxon>Zingiber</taxon>
    </lineage>
</organism>
<dbReference type="GO" id="GO:0003676">
    <property type="term" value="F:nucleic acid binding"/>
    <property type="evidence" value="ECO:0007669"/>
    <property type="project" value="InterPro"/>
</dbReference>
<dbReference type="EMBL" id="JACMSC010000016">
    <property type="protein sequence ID" value="KAG6480778.1"/>
    <property type="molecule type" value="Genomic_DNA"/>
</dbReference>